<reference evidence="9" key="1">
    <citation type="journal article" date="2014" name="Nat. Commun.">
        <title>Genome sequence of mungbean and insights into evolution within Vigna species.</title>
        <authorList>
            <person name="Kang Y.J."/>
            <person name="Kim S.K."/>
            <person name="Kim M.Y."/>
            <person name="Lestari P."/>
            <person name="Kim K.H."/>
            <person name="Ha B.K."/>
            <person name="Jun T.H."/>
            <person name="Hwang W.J."/>
            <person name="Lee T."/>
            <person name="Lee J."/>
            <person name="Shim S."/>
            <person name="Yoon M.Y."/>
            <person name="Jang Y.E."/>
            <person name="Han K.S."/>
            <person name="Taeprayoon P."/>
            <person name="Yoon N."/>
            <person name="Somta P."/>
            <person name="Tanya P."/>
            <person name="Kim K.S."/>
            <person name="Gwag J.G."/>
            <person name="Moon J.K."/>
            <person name="Lee Y.H."/>
            <person name="Park B.S."/>
            <person name="Bombarely A."/>
            <person name="Doyle J.J."/>
            <person name="Jackson S.A."/>
            <person name="Schafleitner R."/>
            <person name="Srinives P."/>
            <person name="Varshney R.K."/>
            <person name="Lee S.H."/>
        </authorList>
    </citation>
    <scope>NUCLEOTIDE SEQUENCE [LARGE SCALE GENOMIC DNA]</scope>
    <source>
        <strain evidence="9">cv. VC1973A</strain>
    </source>
</reference>
<evidence type="ECO:0000256" key="6">
    <source>
        <dbReference type="ARBA" id="ARBA00038497"/>
    </source>
</evidence>
<keyword evidence="3 7" id="KW-0812">Transmembrane</keyword>
<evidence type="ECO:0000313" key="9">
    <source>
        <dbReference type="Proteomes" id="UP000087766"/>
    </source>
</evidence>
<feature type="transmembrane region" description="Helical" evidence="7">
    <location>
        <begin position="338"/>
        <end position="360"/>
    </location>
</feature>
<dbReference type="STRING" id="3916.A0A1S3U4S1"/>
<dbReference type="PANTHER" id="PTHR31061:SF28">
    <property type="entry name" value="HEPARAN-ALPHA-GLUCOSAMINIDE N-ACETYLTRANSFERASE-LIKE"/>
    <property type="match status" value="1"/>
</dbReference>
<keyword evidence="2" id="KW-0813">Transport</keyword>
<dbReference type="PROSITE" id="PS00221">
    <property type="entry name" value="MIP"/>
    <property type="match status" value="1"/>
</dbReference>
<dbReference type="InterPro" id="IPR000425">
    <property type="entry name" value="MIP"/>
</dbReference>
<feature type="transmembrane region" description="Helical" evidence="7">
    <location>
        <begin position="454"/>
        <end position="477"/>
    </location>
</feature>
<dbReference type="InterPro" id="IPR012429">
    <property type="entry name" value="HGSNAT_cat"/>
</dbReference>
<feature type="transmembrane region" description="Helical" evidence="7">
    <location>
        <begin position="134"/>
        <end position="154"/>
    </location>
</feature>
<comment type="subcellular location">
    <subcellularLocation>
        <location evidence="1">Membrane</location>
        <topology evidence="1">Multi-pass membrane protein</topology>
    </subcellularLocation>
</comment>
<reference evidence="10" key="2">
    <citation type="submission" date="2025-08" db="UniProtKB">
        <authorList>
            <consortium name="RefSeq"/>
        </authorList>
    </citation>
    <scope>IDENTIFICATION</scope>
    <source>
        <tissue evidence="10">Leaf</tissue>
    </source>
</reference>
<evidence type="ECO:0000256" key="5">
    <source>
        <dbReference type="ARBA" id="ARBA00023136"/>
    </source>
</evidence>
<name>A0A1S3U4S1_VIGRR</name>
<comment type="similarity">
    <text evidence="6">Belongs to the MIP/aquaporin (TC 1.A.8) family. PIP (TC 1.A.8.11) subfamily.</text>
</comment>
<dbReference type="Pfam" id="PF07786">
    <property type="entry name" value="HGSNAT_cat"/>
    <property type="match status" value="1"/>
</dbReference>
<proteinExistence type="inferred from homology"/>
<evidence type="ECO:0000256" key="4">
    <source>
        <dbReference type="ARBA" id="ARBA00022989"/>
    </source>
</evidence>
<gene>
    <name evidence="10" type="primary">LOC106761912</name>
</gene>
<feature type="transmembrane region" description="Helical" evidence="7">
    <location>
        <begin position="660"/>
        <end position="681"/>
    </location>
</feature>
<accession>A0A1S3U4S1</accession>
<dbReference type="SUPFAM" id="SSF81338">
    <property type="entry name" value="Aquaporin-like"/>
    <property type="match status" value="1"/>
</dbReference>
<dbReference type="InterPro" id="IPR022357">
    <property type="entry name" value="MIP_CS"/>
</dbReference>
<feature type="transmembrane region" description="Helical" evidence="7">
    <location>
        <begin position="489"/>
        <end position="512"/>
    </location>
</feature>
<feature type="transmembrane region" description="Helical" evidence="7">
    <location>
        <begin position="532"/>
        <end position="554"/>
    </location>
</feature>
<evidence type="ECO:0000256" key="3">
    <source>
        <dbReference type="ARBA" id="ARBA00022692"/>
    </source>
</evidence>
<dbReference type="Gene3D" id="1.20.1080.10">
    <property type="entry name" value="Glycerol uptake facilitator protein"/>
    <property type="match status" value="1"/>
</dbReference>
<feature type="transmembrane region" description="Helical" evidence="7">
    <location>
        <begin position="311"/>
        <end position="332"/>
    </location>
</feature>
<dbReference type="KEGG" id="vra:106761912"/>
<dbReference type="GeneID" id="106761912"/>
<dbReference type="AlphaFoldDB" id="A0A1S3U4S1"/>
<evidence type="ECO:0000259" key="8">
    <source>
        <dbReference type="Pfam" id="PF07786"/>
    </source>
</evidence>
<feature type="transmembrane region" description="Helical" evidence="7">
    <location>
        <begin position="30"/>
        <end position="53"/>
    </location>
</feature>
<dbReference type="InterPro" id="IPR023271">
    <property type="entry name" value="Aquaporin-like"/>
</dbReference>
<evidence type="ECO:0000313" key="10">
    <source>
        <dbReference type="RefSeq" id="XP_014501015.1"/>
    </source>
</evidence>
<sequence length="698" mass="76378">MADPQPLLLNDSEPTQFQNTRPTRIASLDVFRGLSVFLMILVDYGGSLFPIIAHAPWNGIHLADLVMPFFLFIAGISLALVYKRRPQRTQATCKAFARAVKLFVLGVVLQGGYFHGITSLTFGVDLERIRWLGILQRISIGYIVAALCEIWLPPPRLKDINFVKNYYWHGFVVVILLALYSGLLYGLYVPDWQFDVSASTSSLPPIGGGDIYTVNCSVRGDLGPACNSAGMIDRYILGLGHLYRKPVYRNLRECNMSKGQVSDRSPSWCHAPFDPEGILSSITAAVSCIIGLQYGHVLAHLQDHKERLYNWMCFSLSLLALGLFLALTGIPINKALYTVSYMLLTSAASGLTFIALYYLVDVHGQRRLTAVLEWMGKHSLSIFVLVSSNMAVIAIQGFYWSKPENNIINWIVTRFALSLTMSKELTEEGQQRKDYFDPPPAPLIDLAEIKLWSFYRALIAEFIATLLFLYVTVATVIGHKKQTGPCDGVGLLGIAWAFGGMIFVLVYCTAGISGGHINPAVTFGLFLARKVSLIRAVLYIVAQCLGAISGVGLVKAFMKHPYNSLGGGANSVSSGYSKGTALGAEIIGTFVLVYTVFSATDPKRSARDSHVPVLAPLPIGFAVFIVHLATIPITGTGINPARSFGAAVIYNNGKVWDDHWIFWVGPFVGALAAAAYHQYILRAAAIKALGSFRSNPTN</sequence>
<keyword evidence="5 7" id="KW-0472">Membrane</keyword>
<feature type="transmembrane region" description="Helical" evidence="7">
    <location>
        <begin position="102"/>
        <end position="122"/>
    </location>
</feature>
<dbReference type="Pfam" id="PF00230">
    <property type="entry name" value="MIP"/>
    <property type="match status" value="1"/>
</dbReference>
<organism evidence="9 10">
    <name type="scientific">Vigna radiata var. radiata</name>
    <name type="common">Mung bean</name>
    <name type="synonym">Phaseolus aureus</name>
    <dbReference type="NCBI Taxonomy" id="3916"/>
    <lineage>
        <taxon>Eukaryota</taxon>
        <taxon>Viridiplantae</taxon>
        <taxon>Streptophyta</taxon>
        <taxon>Embryophyta</taxon>
        <taxon>Tracheophyta</taxon>
        <taxon>Spermatophyta</taxon>
        <taxon>Magnoliopsida</taxon>
        <taxon>eudicotyledons</taxon>
        <taxon>Gunneridae</taxon>
        <taxon>Pentapetalae</taxon>
        <taxon>rosids</taxon>
        <taxon>fabids</taxon>
        <taxon>Fabales</taxon>
        <taxon>Fabaceae</taxon>
        <taxon>Papilionoideae</taxon>
        <taxon>50 kb inversion clade</taxon>
        <taxon>NPAAA clade</taxon>
        <taxon>indigoferoid/millettioid clade</taxon>
        <taxon>Phaseoleae</taxon>
        <taxon>Vigna</taxon>
    </lineage>
</organism>
<feature type="domain" description="Heparan-alpha-glucosaminide N-acetyltransferase catalytic" evidence="8">
    <location>
        <begin position="24"/>
        <end position="147"/>
    </location>
</feature>
<feature type="transmembrane region" description="Helical" evidence="7">
    <location>
        <begin position="613"/>
        <end position="633"/>
    </location>
</feature>
<evidence type="ECO:0000256" key="7">
    <source>
        <dbReference type="SAM" id="Phobius"/>
    </source>
</evidence>
<feature type="transmembrane region" description="Helical" evidence="7">
    <location>
        <begin position="380"/>
        <end position="400"/>
    </location>
</feature>
<dbReference type="FunFam" id="1.20.1080.10:FF:000001">
    <property type="entry name" value="Probable aquaporin PIP1-2"/>
    <property type="match status" value="1"/>
</dbReference>
<evidence type="ECO:0000256" key="2">
    <source>
        <dbReference type="ARBA" id="ARBA00022448"/>
    </source>
</evidence>
<protein>
    <submittedName>
        <fullName evidence="10">Uncharacterized protein LOC106761912</fullName>
    </submittedName>
</protein>
<dbReference type="Proteomes" id="UP000087766">
    <property type="component" value="Chromosome 5"/>
</dbReference>
<dbReference type="OrthoDB" id="2149840at2759"/>
<dbReference type="CDD" id="cd00333">
    <property type="entry name" value="MIP"/>
    <property type="match status" value="1"/>
</dbReference>
<dbReference type="GO" id="GO:0016020">
    <property type="term" value="C:membrane"/>
    <property type="evidence" value="ECO:0007669"/>
    <property type="project" value="UniProtKB-SubCell"/>
</dbReference>
<evidence type="ECO:0000256" key="1">
    <source>
        <dbReference type="ARBA" id="ARBA00004141"/>
    </source>
</evidence>
<keyword evidence="9" id="KW-1185">Reference proteome</keyword>
<feature type="transmembrane region" description="Helical" evidence="7">
    <location>
        <begin position="166"/>
        <end position="188"/>
    </location>
</feature>
<keyword evidence="4 7" id="KW-1133">Transmembrane helix</keyword>
<feature type="transmembrane region" description="Helical" evidence="7">
    <location>
        <begin position="65"/>
        <end position="82"/>
    </location>
</feature>
<dbReference type="NCBIfam" id="TIGR00861">
    <property type="entry name" value="MIP"/>
    <property type="match status" value="1"/>
</dbReference>
<dbReference type="RefSeq" id="XP_014501015.1">
    <property type="nucleotide sequence ID" value="XM_014645529.2"/>
</dbReference>
<dbReference type="GO" id="GO:0015267">
    <property type="term" value="F:channel activity"/>
    <property type="evidence" value="ECO:0007669"/>
    <property type="project" value="InterPro"/>
</dbReference>
<dbReference type="PANTHER" id="PTHR31061">
    <property type="entry name" value="LD22376P"/>
    <property type="match status" value="1"/>
</dbReference>
<dbReference type="PRINTS" id="PR00783">
    <property type="entry name" value="MINTRINSICP"/>
</dbReference>